<name>A0A1M6AUF3_9FIRM</name>
<organism evidence="2 3">
    <name type="scientific">Dethiosulfatibacter aminovorans DSM 17477</name>
    <dbReference type="NCBI Taxonomy" id="1121476"/>
    <lineage>
        <taxon>Bacteria</taxon>
        <taxon>Bacillati</taxon>
        <taxon>Bacillota</taxon>
        <taxon>Tissierellia</taxon>
        <taxon>Dethiosulfatibacter</taxon>
    </lineage>
</organism>
<protein>
    <recommendedName>
        <fullName evidence="4">Permease</fullName>
    </recommendedName>
</protein>
<dbReference type="OrthoDB" id="5465282at2"/>
<keyword evidence="3" id="KW-1185">Reference proteome</keyword>
<evidence type="ECO:0000313" key="2">
    <source>
        <dbReference type="EMBL" id="SHI39948.1"/>
    </source>
</evidence>
<sequence>MYYIAGVFLALSFFKSRKKTKMALKKAWKSFANIFPKFLGVIIFVGIMLAIFDEETVSRVIGAESGALGVAIASIVGSITLIPGFIAFPMAKVLLDNGAGIMQIGVFISTLMMVGIATFPVEVEYFGKKVAIMRNVMSYFLSFIVAYIIGKVVGGVWF</sequence>
<dbReference type="EMBL" id="FQZL01000004">
    <property type="protein sequence ID" value="SHI39948.1"/>
    <property type="molecule type" value="Genomic_DNA"/>
</dbReference>
<evidence type="ECO:0008006" key="4">
    <source>
        <dbReference type="Google" id="ProtNLM"/>
    </source>
</evidence>
<evidence type="ECO:0000313" key="3">
    <source>
        <dbReference type="Proteomes" id="UP000184052"/>
    </source>
</evidence>
<evidence type="ECO:0000256" key="1">
    <source>
        <dbReference type="SAM" id="Phobius"/>
    </source>
</evidence>
<feature type="transmembrane region" description="Helical" evidence="1">
    <location>
        <begin position="65"/>
        <end position="88"/>
    </location>
</feature>
<proteinExistence type="predicted"/>
<reference evidence="2 3" key="1">
    <citation type="submission" date="2016-11" db="EMBL/GenBank/DDBJ databases">
        <authorList>
            <person name="Jaros S."/>
            <person name="Januszkiewicz K."/>
            <person name="Wedrychowicz H."/>
        </authorList>
    </citation>
    <scope>NUCLEOTIDE SEQUENCE [LARGE SCALE GENOMIC DNA]</scope>
    <source>
        <strain evidence="2 3">DSM 17477</strain>
    </source>
</reference>
<feature type="transmembrane region" description="Helical" evidence="1">
    <location>
        <begin position="100"/>
        <end position="119"/>
    </location>
</feature>
<gene>
    <name evidence="2" type="ORF">SAMN02745751_00248</name>
</gene>
<keyword evidence="1" id="KW-1133">Transmembrane helix</keyword>
<keyword evidence="1" id="KW-0472">Membrane</keyword>
<keyword evidence="1" id="KW-0812">Transmembrane</keyword>
<feature type="transmembrane region" description="Helical" evidence="1">
    <location>
        <begin position="34"/>
        <end position="53"/>
    </location>
</feature>
<dbReference type="Proteomes" id="UP000184052">
    <property type="component" value="Unassembled WGS sequence"/>
</dbReference>
<feature type="transmembrane region" description="Helical" evidence="1">
    <location>
        <begin position="139"/>
        <end position="157"/>
    </location>
</feature>
<dbReference type="AlphaFoldDB" id="A0A1M6AUF3"/>
<accession>A0A1M6AUF3</accession>
<dbReference type="RefSeq" id="WP_073045863.1">
    <property type="nucleotide sequence ID" value="NZ_FQZL01000004.1"/>
</dbReference>
<dbReference type="STRING" id="1121476.SAMN02745751_00248"/>